<evidence type="ECO:0000256" key="7">
    <source>
        <dbReference type="RuleBase" id="RU000461"/>
    </source>
</evidence>
<keyword evidence="3 7" id="KW-0479">Metal-binding</keyword>
<dbReference type="InterPro" id="IPR036396">
    <property type="entry name" value="Cyt_P450_sf"/>
</dbReference>
<keyword evidence="4 7" id="KW-0560">Oxidoreductase</keyword>
<dbReference type="PROSITE" id="PS00086">
    <property type="entry name" value="CYTOCHROME_P450"/>
    <property type="match status" value="1"/>
</dbReference>
<proteinExistence type="inferred from homology"/>
<keyword evidence="2 7" id="KW-0349">Heme</keyword>
<dbReference type="Proteomes" id="UP000295345">
    <property type="component" value="Unassembled WGS sequence"/>
</dbReference>
<dbReference type="OrthoDB" id="141712at2"/>
<dbReference type="Gene3D" id="1.10.630.10">
    <property type="entry name" value="Cytochrome P450"/>
    <property type="match status" value="1"/>
</dbReference>
<keyword evidence="6 7" id="KW-0503">Monooxygenase</keyword>
<keyword evidence="5 7" id="KW-0408">Iron</keyword>
<dbReference type="InterPro" id="IPR017972">
    <property type="entry name" value="Cyt_P450_CS"/>
</dbReference>
<dbReference type="EMBL" id="SMKI01000020">
    <property type="protein sequence ID" value="TDC79206.1"/>
    <property type="molecule type" value="Genomic_DNA"/>
</dbReference>
<comment type="similarity">
    <text evidence="1 7">Belongs to the cytochrome P450 family.</text>
</comment>
<keyword evidence="9" id="KW-1185">Reference proteome</keyword>
<sequence length="403" mass="44052">MSGQIQAEGVCPVVFPAERDSRYAPPAPYRSGPADGGPFEVDLAYGGKAWLITRHADVRALLSDNRISSNASVEGYPMVPLSHREQRPGVFLSMDSPEHEHFRGLLTREFSAGSVAARRPLIARHVDRLIDRMTAQGRSAELVTAFADRLPCHVIGELFGAGSEDENFVQQCLRARATHDKSLARRLSAGEQMRRFLGDLVAAKRENPADDLITRLAAAITAGKVTEEEAVGMATLVLAASLDATSALTTLTVLSILQDEARAELVRANPTRWARPAVEEALRFWTVIQHGPLRTATADIEIGGRLIRKGDRVVLQLHSANWDSAVFERPEMFDLDRDTQSHLAFGHGVHRCLGGGLGQLEATVAVEGLFTRLPGLTLDAAADELVYRDEDLVYNVRALPLSW</sequence>
<dbReference type="GO" id="GO:0004497">
    <property type="term" value="F:monooxygenase activity"/>
    <property type="evidence" value="ECO:0007669"/>
    <property type="project" value="UniProtKB-KW"/>
</dbReference>
<dbReference type="InterPro" id="IPR002397">
    <property type="entry name" value="Cyt_P450_B"/>
</dbReference>
<comment type="caution">
    <text evidence="8">The sequence shown here is derived from an EMBL/GenBank/DDBJ whole genome shotgun (WGS) entry which is preliminary data.</text>
</comment>
<dbReference type="SUPFAM" id="SSF48264">
    <property type="entry name" value="Cytochrome P450"/>
    <property type="match status" value="1"/>
</dbReference>
<dbReference type="PANTHER" id="PTHR46696">
    <property type="entry name" value="P450, PUTATIVE (EUROFUNG)-RELATED"/>
    <property type="match status" value="1"/>
</dbReference>
<evidence type="ECO:0000256" key="1">
    <source>
        <dbReference type="ARBA" id="ARBA00010617"/>
    </source>
</evidence>
<name>A0A4R4TR26_9ACTN</name>
<dbReference type="RefSeq" id="WP_132816311.1">
    <property type="nucleotide sequence ID" value="NZ_SMKI01000020.1"/>
</dbReference>
<evidence type="ECO:0000313" key="9">
    <source>
        <dbReference type="Proteomes" id="UP000295345"/>
    </source>
</evidence>
<reference evidence="8 9" key="1">
    <citation type="submission" date="2019-03" db="EMBL/GenBank/DDBJ databases">
        <title>Draft genome sequences of novel Actinobacteria.</title>
        <authorList>
            <person name="Sahin N."/>
            <person name="Ay H."/>
            <person name="Saygin H."/>
        </authorList>
    </citation>
    <scope>NUCLEOTIDE SEQUENCE [LARGE SCALE GENOMIC DNA]</scope>
    <source>
        <strain evidence="8 9">DSM 41900</strain>
    </source>
</reference>
<dbReference type="AlphaFoldDB" id="A0A4R4TR26"/>
<evidence type="ECO:0000256" key="6">
    <source>
        <dbReference type="ARBA" id="ARBA00023033"/>
    </source>
</evidence>
<dbReference type="GO" id="GO:0020037">
    <property type="term" value="F:heme binding"/>
    <property type="evidence" value="ECO:0007669"/>
    <property type="project" value="InterPro"/>
</dbReference>
<evidence type="ECO:0000256" key="2">
    <source>
        <dbReference type="ARBA" id="ARBA00022617"/>
    </source>
</evidence>
<evidence type="ECO:0000256" key="5">
    <source>
        <dbReference type="ARBA" id="ARBA00023004"/>
    </source>
</evidence>
<organism evidence="8 9">
    <name type="scientific">Streptomyces hainanensis</name>
    <dbReference type="NCBI Taxonomy" id="402648"/>
    <lineage>
        <taxon>Bacteria</taxon>
        <taxon>Bacillati</taxon>
        <taxon>Actinomycetota</taxon>
        <taxon>Actinomycetes</taxon>
        <taxon>Kitasatosporales</taxon>
        <taxon>Streptomycetaceae</taxon>
        <taxon>Streptomyces</taxon>
    </lineage>
</organism>
<dbReference type="GO" id="GO:0016705">
    <property type="term" value="F:oxidoreductase activity, acting on paired donors, with incorporation or reduction of molecular oxygen"/>
    <property type="evidence" value="ECO:0007669"/>
    <property type="project" value="InterPro"/>
</dbReference>
<dbReference type="InterPro" id="IPR001128">
    <property type="entry name" value="Cyt_P450"/>
</dbReference>
<evidence type="ECO:0000313" key="8">
    <source>
        <dbReference type="EMBL" id="TDC79206.1"/>
    </source>
</evidence>
<accession>A0A4R4TR26</accession>
<evidence type="ECO:0000256" key="4">
    <source>
        <dbReference type="ARBA" id="ARBA00023002"/>
    </source>
</evidence>
<dbReference type="Pfam" id="PF00067">
    <property type="entry name" value="p450"/>
    <property type="match status" value="1"/>
</dbReference>
<dbReference type="GO" id="GO:0005506">
    <property type="term" value="F:iron ion binding"/>
    <property type="evidence" value="ECO:0007669"/>
    <property type="project" value="InterPro"/>
</dbReference>
<gene>
    <name evidence="8" type="ORF">E1283_03230</name>
</gene>
<dbReference type="PANTHER" id="PTHR46696:SF1">
    <property type="entry name" value="CYTOCHROME P450 YJIB-RELATED"/>
    <property type="match status" value="1"/>
</dbReference>
<dbReference type="CDD" id="cd11030">
    <property type="entry name" value="CYP105-like"/>
    <property type="match status" value="1"/>
</dbReference>
<dbReference type="FunFam" id="1.10.630.10:FF:000018">
    <property type="entry name" value="Cytochrome P450 monooxygenase"/>
    <property type="match status" value="1"/>
</dbReference>
<dbReference type="PRINTS" id="PR00359">
    <property type="entry name" value="BP450"/>
</dbReference>
<evidence type="ECO:0000256" key="3">
    <source>
        <dbReference type="ARBA" id="ARBA00022723"/>
    </source>
</evidence>
<protein>
    <submittedName>
        <fullName evidence="8">Cytochrome P450</fullName>
    </submittedName>
</protein>